<evidence type="ECO:0000256" key="7">
    <source>
        <dbReference type="ARBA" id="ARBA00023136"/>
    </source>
</evidence>
<dbReference type="Proteomes" id="UP001642360">
    <property type="component" value="Unassembled WGS sequence"/>
</dbReference>
<dbReference type="InterPro" id="IPR010989">
    <property type="entry name" value="SNARE"/>
</dbReference>
<dbReference type="Gene3D" id="1.20.58.90">
    <property type="match status" value="1"/>
</dbReference>
<dbReference type="GO" id="GO:0015031">
    <property type="term" value="P:protein transport"/>
    <property type="evidence" value="ECO:0007669"/>
    <property type="project" value="UniProtKB-KW"/>
</dbReference>
<keyword evidence="3" id="KW-0812">Transmembrane</keyword>
<evidence type="ECO:0000256" key="3">
    <source>
        <dbReference type="ARBA" id="ARBA00022692"/>
    </source>
</evidence>
<evidence type="ECO:0000256" key="4">
    <source>
        <dbReference type="ARBA" id="ARBA00022927"/>
    </source>
</evidence>
<evidence type="ECO:0000313" key="10">
    <source>
        <dbReference type="EMBL" id="CAK9137973.1"/>
    </source>
</evidence>
<evidence type="ECO:0000256" key="6">
    <source>
        <dbReference type="ARBA" id="ARBA00023034"/>
    </source>
</evidence>
<dbReference type="FunFam" id="1.20.58.90:FF:000004">
    <property type="entry name" value="Syntaxin 10"/>
    <property type="match status" value="1"/>
</dbReference>
<evidence type="ECO:0000313" key="11">
    <source>
        <dbReference type="Proteomes" id="UP001642360"/>
    </source>
</evidence>
<name>A0ABC8QYY4_9AQUA</name>
<evidence type="ECO:0000256" key="2">
    <source>
        <dbReference type="ARBA" id="ARBA00022448"/>
    </source>
</evidence>
<dbReference type="InterPro" id="IPR015260">
    <property type="entry name" value="Syntaxin-6/10/61_N"/>
</dbReference>
<evidence type="ECO:0000256" key="5">
    <source>
        <dbReference type="ARBA" id="ARBA00022989"/>
    </source>
</evidence>
<dbReference type="SUPFAM" id="SSF47661">
    <property type="entry name" value="t-snare proteins"/>
    <property type="match status" value="1"/>
</dbReference>
<evidence type="ECO:0000256" key="8">
    <source>
        <dbReference type="ARBA" id="ARBA00037801"/>
    </source>
</evidence>
<keyword evidence="11" id="KW-1185">Reference proteome</keyword>
<dbReference type="AlphaFoldDB" id="A0ABC8QYY4"/>
<keyword evidence="2" id="KW-0813">Transport</keyword>
<gene>
    <name evidence="10" type="ORF">ILEXP_LOCUS5029</name>
</gene>
<comment type="similarity">
    <text evidence="1">Belongs to the syntaxin family.</text>
</comment>
<keyword evidence="7" id="KW-0472">Membrane</keyword>
<evidence type="ECO:0000259" key="9">
    <source>
        <dbReference type="Pfam" id="PF09177"/>
    </source>
</evidence>
<dbReference type="Pfam" id="PF09177">
    <property type="entry name" value="STX6_10_61_N"/>
    <property type="match status" value="1"/>
</dbReference>
<comment type="subcellular location">
    <subcellularLocation>
        <location evidence="8">Golgi apparatus</location>
        <location evidence="8">trans-Golgi network membrane</location>
        <topology evidence="8">Single-pass type IV membrane protein</topology>
    </subcellularLocation>
</comment>
<keyword evidence="6" id="KW-0333">Golgi apparatus</keyword>
<reference evidence="10 11" key="1">
    <citation type="submission" date="2024-02" db="EMBL/GenBank/DDBJ databases">
        <authorList>
            <person name="Vignale AGUSTIN F."/>
            <person name="Sosa J E."/>
            <person name="Modenutti C."/>
        </authorList>
    </citation>
    <scope>NUCLEOTIDE SEQUENCE [LARGE SCALE GENOMIC DNA]</scope>
</reference>
<dbReference type="CDD" id="cd21442">
    <property type="entry name" value="SNARE_NTD_STX6-like"/>
    <property type="match status" value="1"/>
</dbReference>
<dbReference type="EMBL" id="CAUOFW020000848">
    <property type="protein sequence ID" value="CAK9137973.1"/>
    <property type="molecule type" value="Genomic_DNA"/>
</dbReference>
<evidence type="ECO:0000256" key="1">
    <source>
        <dbReference type="ARBA" id="ARBA00009063"/>
    </source>
</evidence>
<dbReference type="GO" id="GO:0005794">
    <property type="term" value="C:Golgi apparatus"/>
    <property type="evidence" value="ECO:0007669"/>
    <property type="project" value="UniProtKB-SubCell"/>
</dbReference>
<comment type="caution">
    <text evidence="10">The sequence shown here is derived from an EMBL/GenBank/DDBJ whole genome shotgun (WGS) entry which is preliminary data.</text>
</comment>
<sequence length="162" mass="18317">MLVANSFDLWQKDTSFSAAEEVQESADILESAYRAWLRERREGVAPQDLYELSRELQVALGTAKWQVEEFEKAVRLGYRNRADDITSTRHRQFAIAIENQISHVEAALKESFEDGCQQPLRWVTLDKEECDDLAAFLSGIPTTSRSVKNECAKLGASTKSCV</sequence>
<proteinExistence type="inferred from homology"/>
<feature type="domain" description="Syntaxin 6/10/61 N-terminal" evidence="9">
    <location>
        <begin position="16"/>
        <end position="105"/>
    </location>
</feature>
<protein>
    <recommendedName>
        <fullName evidence="9">Syntaxin 6/10/61 N-terminal domain-containing protein</fullName>
    </recommendedName>
</protein>
<accession>A0ABC8QYY4</accession>
<dbReference type="PANTHER" id="PTHR34949:SF3">
    <property type="entry name" value="OS08G0244100 PROTEIN"/>
    <property type="match status" value="1"/>
</dbReference>
<dbReference type="PANTHER" id="PTHR34949">
    <property type="entry name" value="OS05G0443700 PROTEIN"/>
    <property type="match status" value="1"/>
</dbReference>
<keyword evidence="4" id="KW-0653">Protein transport</keyword>
<organism evidence="10 11">
    <name type="scientific">Ilex paraguariensis</name>
    <name type="common">yerba mate</name>
    <dbReference type="NCBI Taxonomy" id="185542"/>
    <lineage>
        <taxon>Eukaryota</taxon>
        <taxon>Viridiplantae</taxon>
        <taxon>Streptophyta</taxon>
        <taxon>Embryophyta</taxon>
        <taxon>Tracheophyta</taxon>
        <taxon>Spermatophyta</taxon>
        <taxon>Magnoliopsida</taxon>
        <taxon>eudicotyledons</taxon>
        <taxon>Gunneridae</taxon>
        <taxon>Pentapetalae</taxon>
        <taxon>asterids</taxon>
        <taxon>campanulids</taxon>
        <taxon>Aquifoliales</taxon>
        <taxon>Aquifoliaceae</taxon>
        <taxon>Ilex</taxon>
    </lineage>
</organism>
<keyword evidence="5" id="KW-1133">Transmembrane helix</keyword>